<name>A0A328U9N0_9FIRM</name>
<evidence type="ECO:0000313" key="3">
    <source>
        <dbReference type="Proteomes" id="UP000249377"/>
    </source>
</evidence>
<keyword evidence="1" id="KW-1133">Transmembrane helix</keyword>
<dbReference type="EMBL" id="QLYR01000007">
    <property type="protein sequence ID" value="RAQ28173.1"/>
    <property type="molecule type" value="Genomic_DNA"/>
</dbReference>
<dbReference type="Proteomes" id="UP000249377">
    <property type="component" value="Unassembled WGS sequence"/>
</dbReference>
<gene>
    <name evidence="2" type="ORF">DPQ25_10465</name>
</gene>
<dbReference type="RefSeq" id="WP_112333129.1">
    <property type="nucleotide sequence ID" value="NZ_JADPHD010000006.1"/>
</dbReference>
<protein>
    <submittedName>
        <fullName evidence="2">Uncharacterized protein</fullName>
    </submittedName>
</protein>
<evidence type="ECO:0000256" key="1">
    <source>
        <dbReference type="SAM" id="Phobius"/>
    </source>
</evidence>
<proteinExistence type="predicted"/>
<keyword evidence="1" id="KW-0812">Transmembrane</keyword>
<keyword evidence="3" id="KW-1185">Reference proteome</keyword>
<accession>A0A328U9N0</accession>
<feature type="transmembrane region" description="Helical" evidence="1">
    <location>
        <begin position="81"/>
        <end position="107"/>
    </location>
</feature>
<feature type="transmembrane region" description="Helical" evidence="1">
    <location>
        <begin position="46"/>
        <end position="69"/>
    </location>
</feature>
<reference evidence="2 3" key="1">
    <citation type="submission" date="2018-06" db="EMBL/GenBank/DDBJ databases">
        <title>Noncontiguous genome sequence of Ruminococcaceae bacterium ASD2818.</title>
        <authorList>
            <person name="Chaplin A.V."/>
            <person name="Sokolova S.R."/>
            <person name="Kochetkova T.O."/>
            <person name="Goltsov A.Y."/>
            <person name="Trofimov D.Y."/>
            <person name="Efimov B.A."/>
        </authorList>
    </citation>
    <scope>NUCLEOTIDE SEQUENCE [LARGE SCALE GENOMIC DNA]</scope>
    <source>
        <strain evidence="2 3">ASD2818</strain>
    </source>
</reference>
<keyword evidence="1" id="KW-0472">Membrane</keyword>
<evidence type="ECO:0000313" key="2">
    <source>
        <dbReference type="EMBL" id="RAQ28173.1"/>
    </source>
</evidence>
<sequence>MKRYMRNNEGVSVKRNILILLAALDVVAIFAATGLLIFYYGLSFPVVSVFMLMIMIISLPFCLVFWFIGKKASVFSDMIRRGFMVGAFLAPLLFIWAGIEAIVTLVFG</sequence>
<feature type="transmembrane region" description="Helical" evidence="1">
    <location>
        <begin position="20"/>
        <end position="40"/>
    </location>
</feature>
<comment type="caution">
    <text evidence="2">The sequence shown here is derived from an EMBL/GenBank/DDBJ whole genome shotgun (WGS) entry which is preliminary data.</text>
</comment>
<organism evidence="2 3">
    <name type="scientific">Hydrogeniiclostridium mannosilyticum</name>
    <dbReference type="NCBI Taxonomy" id="2764322"/>
    <lineage>
        <taxon>Bacteria</taxon>
        <taxon>Bacillati</taxon>
        <taxon>Bacillota</taxon>
        <taxon>Clostridia</taxon>
        <taxon>Eubacteriales</taxon>
        <taxon>Acutalibacteraceae</taxon>
        <taxon>Hydrogeniiclostridium</taxon>
    </lineage>
</organism>
<dbReference type="AlphaFoldDB" id="A0A328U9N0"/>